<dbReference type="Pfam" id="PF01328">
    <property type="entry name" value="Peroxidase_2"/>
    <property type="match status" value="1"/>
</dbReference>
<dbReference type="HOGENOM" id="CLU_427684_0_0_1"/>
<dbReference type="Proteomes" id="UP000030755">
    <property type="component" value="Unassembled WGS sequence"/>
</dbReference>
<evidence type="ECO:0000259" key="8">
    <source>
        <dbReference type="PROSITE" id="PS51405"/>
    </source>
</evidence>
<keyword evidence="3" id="KW-0349">Heme</keyword>
<dbReference type="OrthoDB" id="407298at2759"/>
<evidence type="ECO:0000313" key="10">
    <source>
        <dbReference type="Proteomes" id="UP000030755"/>
    </source>
</evidence>
<dbReference type="PANTHER" id="PTHR33577:SF18">
    <property type="entry name" value="HEME HALOPEROXIDASE FAMILY PROFILE DOMAIN-CONTAINING PROTEIN"/>
    <property type="match status" value="1"/>
</dbReference>
<comment type="similarity">
    <text evidence="7">Belongs to the chloroperoxidase family.</text>
</comment>
<dbReference type="GO" id="GO:0046872">
    <property type="term" value="F:metal ion binding"/>
    <property type="evidence" value="ECO:0007669"/>
    <property type="project" value="UniProtKB-KW"/>
</dbReference>
<keyword evidence="4" id="KW-0479">Metal-binding</keyword>
<dbReference type="PANTHER" id="PTHR33577">
    <property type="entry name" value="STERIGMATOCYSTIN BIOSYNTHESIS PEROXIDASE STCC-RELATED"/>
    <property type="match status" value="1"/>
</dbReference>
<dbReference type="PROSITE" id="PS51405">
    <property type="entry name" value="HEME_HALOPEROXIDASE"/>
    <property type="match status" value="1"/>
</dbReference>
<organism evidence="9 10">
    <name type="scientific">Rozella allomycis (strain CSF55)</name>
    <dbReference type="NCBI Taxonomy" id="988480"/>
    <lineage>
        <taxon>Eukaryota</taxon>
        <taxon>Fungi</taxon>
        <taxon>Fungi incertae sedis</taxon>
        <taxon>Cryptomycota</taxon>
        <taxon>Cryptomycota incertae sedis</taxon>
        <taxon>Rozella</taxon>
    </lineage>
</organism>
<dbReference type="STRING" id="988480.A0A075B0B6"/>
<name>A0A075B0B6_ROZAC</name>
<dbReference type="SUPFAM" id="SSF50729">
    <property type="entry name" value="PH domain-like"/>
    <property type="match status" value="1"/>
</dbReference>
<dbReference type="GO" id="GO:0004601">
    <property type="term" value="F:peroxidase activity"/>
    <property type="evidence" value="ECO:0007669"/>
    <property type="project" value="UniProtKB-KW"/>
</dbReference>
<evidence type="ECO:0000313" key="9">
    <source>
        <dbReference type="EMBL" id="EPZ35820.1"/>
    </source>
</evidence>
<protein>
    <submittedName>
        <fullName evidence="9">Chloroperoxidase domain-containing protein</fullName>
    </submittedName>
</protein>
<keyword evidence="5" id="KW-0560">Oxidoreductase</keyword>
<evidence type="ECO:0000256" key="2">
    <source>
        <dbReference type="ARBA" id="ARBA00022559"/>
    </source>
</evidence>
<evidence type="ECO:0000256" key="1">
    <source>
        <dbReference type="ARBA" id="ARBA00001970"/>
    </source>
</evidence>
<dbReference type="InterPro" id="IPR036851">
    <property type="entry name" value="Chloroperoxidase-like_sf"/>
</dbReference>
<dbReference type="Gene3D" id="1.10.489.10">
    <property type="entry name" value="Chloroperoxidase-like"/>
    <property type="match status" value="1"/>
</dbReference>
<keyword evidence="10" id="KW-1185">Reference proteome</keyword>
<comment type="cofactor">
    <cofactor evidence="1">
        <name>heme b</name>
        <dbReference type="ChEBI" id="CHEBI:60344"/>
    </cofactor>
</comment>
<evidence type="ECO:0000256" key="6">
    <source>
        <dbReference type="ARBA" id="ARBA00023004"/>
    </source>
</evidence>
<keyword evidence="2 9" id="KW-0575">Peroxidase</keyword>
<dbReference type="CDD" id="cd00821">
    <property type="entry name" value="PH"/>
    <property type="match status" value="1"/>
</dbReference>
<dbReference type="InterPro" id="IPR000028">
    <property type="entry name" value="Chloroperoxidase"/>
</dbReference>
<reference evidence="9 10" key="1">
    <citation type="journal article" date="2013" name="Curr. Biol.">
        <title>Shared signatures of parasitism and phylogenomics unite Cryptomycota and microsporidia.</title>
        <authorList>
            <person name="James T.Y."/>
            <person name="Pelin A."/>
            <person name="Bonen L."/>
            <person name="Ahrendt S."/>
            <person name="Sain D."/>
            <person name="Corradi N."/>
            <person name="Stajich J.E."/>
        </authorList>
    </citation>
    <scope>NUCLEOTIDE SEQUENCE [LARGE SCALE GENOMIC DNA]</scope>
    <source>
        <strain evidence="9 10">CSF55</strain>
    </source>
</reference>
<keyword evidence="6" id="KW-0408">Iron</keyword>
<evidence type="ECO:0000256" key="5">
    <source>
        <dbReference type="ARBA" id="ARBA00023002"/>
    </source>
</evidence>
<evidence type="ECO:0000256" key="4">
    <source>
        <dbReference type="ARBA" id="ARBA00022723"/>
    </source>
</evidence>
<dbReference type="EMBL" id="KE560749">
    <property type="protein sequence ID" value="EPZ35820.1"/>
    <property type="molecule type" value="Genomic_DNA"/>
</dbReference>
<dbReference type="SUPFAM" id="SSF47571">
    <property type="entry name" value="Cloroperoxidase"/>
    <property type="match status" value="1"/>
</dbReference>
<dbReference type="AlphaFoldDB" id="A0A075B0B6"/>
<proteinExistence type="inferred from homology"/>
<evidence type="ECO:0000256" key="3">
    <source>
        <dbReference type="ARBA" id="ARBA00022617"/>
    </source>
</evidence>
<evidence type="ECO:0000256" key="7">
    <source>
        <dbReference type="ARBA" id="ARBA00025795"/>
    </source>
</evidence>
<gene>
    <name evidence="9" type="ORF">O9G_004905</name>
</gene>
<accession>A0A075B0B6</accession>
<feature type="domain" description="Heme haloperoxidase family profile" evidence="8">
    <location>
        <begin position="21"/>
        <end position="242"/>
    </location>
</feature>
<sequence length="640" mass="73263">MFGLWYEKGNNTRNQVEPNYLSPEYIRNGPRGVGVRSPCPGLNSMANHGFLPRDGKNITRQQMVDAMFNAYNVDKTFGRRIVNRAYDLMARNNETYGEYLDLDFLNVPGRTSEKALEHDVSLSRGDFSEKYNYDCVNAQPSMIEDLISHGDRNGSVSVSDIINYRKHVECDISRKDPKFTFSNSQRVVAAGEAALYFYLFQVNGKVPSSYTRSFFLEERIPYLEGWKKPGNAISLTNLSFMSKLAKLSFYETTRRNITNSRWSKRFFRVDVNCFGYMSDDDSKLLKWFVDTTDIISVSRENKDTDEFSSSPTRYPFSLTMFDNSVFVCAALSQEDRAKATRWYSQMEKAINVKGRPMVSLDTSASSLNSSTSNINTTLLKAKSMPQLGTNSKIHNLKQDLNDYRNGEDLSAPNIHRAKSNLDEKLDSLILDLEGAIIYSGESNYSRQTLNDIDFAIMTLTKIVLDIQIETDRSVLIQKMKQMLNQTKTMYDTVYSYINNYKNEESKSLLNSLIKSISNRLKSVIEVGKRLELMQELALILSNVQILVVVYKFNFKIADDLFVYYADLIKKETKIDEIKQNEDAYGGFRNKQLLLKKDGNPKPDVKPDETPKVIPGSYAEVRKEKYKIEAIDSVKHLNVHV</sequence>